<organism evidence="2">
    <name type="scientific">Anguilla anguilla</name>
    <name type="common">European freshwater eel</name>
    <name type="synonym">Muraena anguilla</name>
    <dbReference type="NCBI Taxonomy" id="7936"/>
    <lineage>
        <taxon>Eukaryota</taxon>
        <taxon>Metazoa</taxon>
        <taxon>Chordata</taxon>
        <taxon>Craniata</taxon>
        <taxon>Vertebrata</taxon>
        <taxon>Euteleostomi</taxon>
        <taxon>Actinopterygii</taxon>
        <taxon>Neopterygii</taxon>
        <taxon>Teleostei</taxon>
        <taxon>Anguilliformes</taxon>
        <taxon>Anguillidae</taxon>
        <taxon>Anguilla</taxon>
    </lineage>
</organism>
<protein>
    <submittedName>
        <fullName evidence="2">Uncharacterized protein</fullName>
    </submittedName>
</protein>
<sequence>MLPRQMITLYALVINVYAFFVYLSCSTAVVHFLKQHLLK</sequence>
<keyword evidence="1" id="KW-0472">Membrane</keyword>
<keyword evidence="1" id="KW-0812">Transmembrane</keyword>
<reference evidence="2" key="1">
    <citation type="submission" date="2014-11" db="EMBL/GenBank/DDBJ databases">
        <authorList>
            <person name="Amaro Gonzalez C."/>
        </authorList>
    </citation>
    <scope>NUCLEOTIDE SEQUENCE</scope>
</reference>
<accession>A0A0E9TBN5</accession>
<reference evidence="2" key="2">
    <citation type="journal article" date="2015" name="Fish Shellfish Immunol.">
        <title>Early steps in the European eel (Anguilla anguilla)-Vibrio vulnificus interaction in the gills: Role of the RtxA13 toxin.</title>
        <authorList>
            <person name="Callol A."/>
            <person name="Pajuelo D."/>
            <person name="Ebbesson L."/>
            <person name="Teles M."/>
            <person name="MacKenzie S."/>
            <person name="Amaro C."/>
        </authorList>
    </citation>
    <scope>NUCLEOTIDE SEQUENCE</scope>
</reference>
<evidence type="ECO:0000313" key="2">
    <source>
        <dbReference type="EMBL" id="JAH50138.1"/>
    </source>
</evidence>
<keyword evidence="1" id="KW-1133">Transmembrane helix</keyword>
<dbReference type="AlphaFoldDB" id="A0A0E9TBN5"/>
<evidence type="ECO:0000256" key="1">
    <source>
        <dbReference type="SAM" id="Phobius"/>
    </source>
</evidence>
<feature type="transmembrane region" description="Helical" evidence="1">
    <location>
        <begin position="7"/>
        <end position="33"/>
    </location>
</feature>
<name>A0A0E9TBN5_ANGAN</name>
<dbReference type="EMBL" id="GBXM01058439">
    <property type="protein sequence ID" value="JAH50138.1"/>
    <property type="molecule type" value="Transcribed_RNA"/>
</dbReference>
<proteinExistence type="predicted"/>